<comment type="pathway">
    <text evidence="1 12">Amino-acid biosynthesis; L-tryptophan biosynthesis; L-tryptophan from chorismate: step 2/5.</text>
</comment>
<dbReference type="Pfam" id="PF02885">
    <property type="entry name" value="Glycos_trans_3N"/>
    <property type="match status" value="1"/>
</dbReference>
<feature type="binding site" evidence="12">
    <location>
        <position position="88"/>
    </location>
    <ligand>
        <name>5-phospho-alpha-D-ribose 1-diphosphate</name>
        <dbReference type="ChEBI" id="CHEBI:58017"/>
    </ligand>
</feature>
<feature type="binding site" evidence="12">
    <location>
        <position position="80"/>
    </location>
    <ligand>
        <name>5-phospho-alpha-D-ribose 1-diphosphate</name>
        <dbReference type="ChEBI" id="CHEBI:58017"/>
    </ligand>
</feature>
<evidence type="ECO:0000256" key="6">
    <source>
        <dbReference type="ARBA" id="ARBA00022723"/>
    </source>
</evidence>
<keyword evidence="4 12" id="KW-0328">Glycosyltransferase</keyword>
<reference evidence="15 16" key="1">
    <citation type="submission" date="2016-10" db="EMBL/GenBank/DDBJ databases">
        <authorList>
            <person name="de Groot N.N."/>
        </authorList>
    </citation>
    <scope>NUCLEOTIDE SEQUENCE [LARGE SCALE GENOMIC DNA]</scope>
    <source>
        <strain evidence="15 16">DSM 18979</strain>
    </source>
</reference>
<evidence type="ECO:0000313" key="15">
    <source>
        <dbReference type="EMBL" id="SES88952.1"/>
    </source>
</evidence>
<dbReference type="EC" id="2.4.2.18" evidence="12"/>
<evidence type="ECO:0000256" key="12">
    <source>
        <dbReference type="HAMAP-Rule" id="MF_00211"/>
    </source>
</evidence>
<keyword evidence="6 12" id="KW-0479">Metal-binding</keyword>
<evidence type="ECO:0000256" key="7">
    <source>
        <dbReference type="ARBA" id="ARBA00022822"/>
    </source>
</evidence>
<evidence type="ECO:0000256" key="5">
    <source>
        <dbReference type="ARBA" id="ARBA00022679"/>
    </source>
</evidence>
<evidence type="ECO:0000256" key="8">
    <source>
        <dbReference type="ARBA" id="ARBA00022842"/>
    </source>
</evidence>
<feature type="binding site" evidence="12">
    <location>
        <begin position="83"/>
        <end position="84"/>
    </location>
    <ligand>
        <name>5-phospho-alpha-D-ribose 1-diphosphate</name>
        <dbReference type="ChEBI" id="CHEBI:58017"/>
    </ligand>
</feature>
<evidence type="ECO:0000256" key="3">
    <source>
        <dbReference type="ARBA" id="ARBA00022605"/>
    </source>
</evidence>
<feature type="binding site" evidence="12">
    <location>
        <position position="226"/>
    </location>
    <ligand>
        <name>Mg(2+)</name>
        <dbReference type="ChEBI" id="CHEBI:18420"/>
        <label>2</label>
    </ligand>
</feature>
<keyword evidence="8 12" id="KW-0460">Magnesium</keyword>
<evidence type="ECO:0000259" key="13">
    <source>
        <dbReference type="Pfam" id="PF00591"/>
    </source>
</evidence>
<keyword evidence="7 12" id="KW-0822">Tryptophan biosynthesis</keyword>
<protein>
    <recommendedName>
        <fullName evidence="12">Anthranilate phosphoribosyltransferase</fullName>
        <ecNumber evidence="12">2.4.2.18</ecNumber>
    </recommendedName>
</protein>
<comment type="cofactor">
    <cofactor evidence="12">
        <name>Mg(2+)</name>
        <dbReference type="ChEBI" id="CHEBI:18420"/>
    </cofactor>
    <text evidence="12">Binds 2 magnesium ions per monomer.</text>
</comment>
<feature type="binding site" evidence="12">
    <location>
        <position position="92"/>
    </location>
    <ligand>
        <name>Mg(2+)</name>
        <dbReference type="ChEBI" id="CHEBI:18420"/>
        <label>1</label>
    </ligand>
</feature>
<feature type="domain" description="Glycosyl transferase family 3 N-terminal" evidence="14">
    <location>
        <begin position="5"/>
        <end position="65"/>
    </location>
</feature>
<comment type="function">
    <text evidence="12">Catalyzes the transfer of the phosphoribosyl group of 5-phosphorylribose-1-pyrophosphate (PRPP) to anthranilate to yield N-(5'-phosphoribosyl)-anthranilate (PRA).</text>
</comment>
<evidence type="ECO:0000256" key="2">
    <source>
        <dbReference type="ARBA" id="ARBA00011738"/>
    </source>
</evidence>
<dbReference type="GO" id="GO:0000162">
    <property type="term" value="P:L-tryptophan biosynthetic process"/>
    <property type="evidence" value="ECO:0007669"/>
    <property type="project" value="UniProtKB-UniRule"/>
</dbReference>
<feature type="binding site" evidence="12">
    <location>
        <position position="120"/>
    </location>
    <ligand>
        <name>5-phospho-alpha-D-ribose 1-diphosphate</name>
        <dbReference type="ChEBI" id="CHEBI:58017"/>
    </ligand>
</feature>
<feature type="binding site" evidence="12">
    <location>
        <position position="111"/>
    </location>
    <ligand>
        <name>anthranilate</name>
        <dbReference type="ChEBI" id="CHEBI:16567"/>
        <label>1</label>
    </ligand>
</feature>
<dbReference type="Gene3D" id="1.20.970.10">
    <property type="entry name" value="Transferase, Pyrimidine Nucleoside Phosphorylase, Chain C"/>
    <property type="match status" value="1"/>
</dbReference>
<dbReference type="OrthoDB" id="9806430at2"/>
<name>A0A1I0A6W0_9FIRM</name>
<dbReference type="EMBL" id="FOHU01000002">
    <property type="protein sequence ID" value="SES88952.1"/>
    <property type="molecule type" value="Genomic_DNA"/>
</dbReference>
<comment type="similarity">
    <text evidence="12">Belongs to the anthranilate phosphoribosyltransferase family.</text>
</comment>
<keyword evidence="5 12" id="KW-0808">Transferase</keyword>
<evidence type="ECO:0000256" key="1">
    <source>
        <dbReference type="ARBA" id="ARBA00004907"/>
    </source>
</evidence>
<dbReference type="PANTHER" id="PTHR43285">
    <property type="entry name" value="ANTHRANILATE PHOSPHORIBOSYLTRANSFERASE"/>
    <property type="match status" value="1"/>
</dbReference>
<sequence length="339" mass="36734">MIQYAIDKIIRRQHLTETEMIHVMNNVMEGKATPSQIGGFLTALRMKGETVEEITGSAKVMRHKAAKVKINQLYAIDTCGTGGDKANTFNVSTAVAFIAAAAGVTVVKHGNRSVSSKCGSADVLEQLGVNIQLSPEAVQKTVEEANIGFMFAPNFHQAMKHAVVPRKELGVRTIFNILGPLTNPASVQGQVLGVFDPSLTEVMAEVLRELGVDRAMVVHGLDGLDEITTTTRTKVSELKEKKVKTYYLEPQRFHIPLASIEELRGGDAEENAAIILGILQGEKGGKRDIVLMNAGAAIYVGKQASSLEEGIHKAVEIIDMGLALEKLNQLIHLSQEMRV</sequence>
<feature type="binding site" evidence="12">
    <location>
        <begin position="90"/>
        <end position="93"/>
    </location>
    <ligand>
        <name>5-phospho-alpha-D-ribose 1-diphosphate</name>
        <dbReference type="ChEBI" id="CHEBI:58017"/>
    </ligand>
</feature>
<dbReference type="Gene3D" id="3.40.1030.10">
    <property type="entry name" value="Nucleoside phosphorylase/phosphoribosyltransferase catalytic domain"/>
    <property type="match status" value="1"/>
</dbReference>
<proteinExistence type="inferred from homology"/>
<keyword evidence="16" id="KW-1185">Reference proteome</keyword>
<dbReference type="SUPFAM" id="SSF47648">
    <property type="entry name" value="Nucleoside phosphorylase/phosphoribosyltransferase N-terminal domain"/>
    <property type="match status" value="1"/>
</dbReference>
<evidence type="ECO:0000256" key="11">
    <source>
        <dbReference type="ARBA" id="ARBA00061188"/>
    </source>
</evidence>
<dbReference type="AlphaFoldDB" id="A0A1I0A6W0"/>
<dbReference type="InterPro" id="IPR035902">
    <property type="entry name" value="Nuc_phospho_transferase"/>
</dbReference>
<dbReference type="STRING" id="426128.SAMN05660297_00877"/>
<dbReference type="InterPro" id="IPR000312">
    <property type="entry name" value="Glycosyl_Trfase_fam3"/>
</dbReference>
<dbReference type="RefSeq" id="WP_090439845.1">
    <property type="nucleotide sequence ID" value="NZ_FOHU01000002.1"/>
</dbReference>
<dbReference type="InterPro" id="IPR017459">
    <property type="entry name" value="Glycosyl_Trfase_fam3_N_dom"/>
</dbReference>
<accession>A0A1I0A6W0</accession>
<dbReference type="InterPro" id="IPR005940">
    <property type="entry name" value="Anthranilate_Pribosyl_Tfrase"/>
</dbReference>
<evidence type="ECO:0000259" key="14">
    <source>
        <dbReference type="Pfam" id="PF02885"/>
    </source>
</evidence>
<comment type="caution">
    <text evidence="12">Lacks conserved residue(s) required for the propagation of feature annotation.</text>
</comment>
<evidence type="ECO:0000313" key="16">
    <source>
        <dbReference type="Proteomes" id="UP000199568"/>
    </source>
</evidence>
<feature type="binding site" evidence="12">
    <location>
        <position position="226"/>
    </location>
    <ligand>
        <name>Mg(2+)</name>
        <dbReference type="ChEBI" id="CHEBI:18420"/>
        <label>1</label>
    </ligand>
</feature>
<feature type="binding site" evidence="12">
    <location>
        <position position="80"/>
    </location>
    <ligand>
        <name>anthranilate</name>
        <dbReference type="ChEBI" id="CHEBI:16567"/>
        <label>1</label>
    </ligand>
</feature>
<dbReference type="UniPathway" id="UPA00035">
    <property type="reaction ID" value="UER00041"/>
</dbReference>
<evidence type="ECO:0000256" key="10">
    <source>
        <dbReference type="ARBA" id="ARBA00052328"/>
    </source>
</evidence>
<evidence type="ECO:0000256" key="4">
    <source>
        <dbReference type="ARBA" id="ARBA00022676"/>
    </source>
</evidence>
<evidence type="ECO:0000256" key="9">
    <source>
        <dbReference type="ARBA" id="ARBA00023141"/>
    </source>
</evidence>
<dbReference type="NCBIfam" id="TIGR01245">
    <property type="entry name" value="trpD"/>
    <property type="match status" value="1"/>
</dbReference>
<dbReference type="SUPFAM" id="SSF52418">
    <property type="entry name" value="Nucleoside phosphorylase/phosphoribosyltransferase catalytic domain"/>
    <property type="match status" value="1"/>
</dbReference>
<gene>
    <name evidence="12" type="primary">trpD</name>
    <name evidence="15" type="ORF">SAMN05660297_00877</name>
</gene>
<dbReference type="GO" id="GO:0005829">
    <property type="term" value="C:cytosol"/>
    <property type="evidence" value="ECO:0007669"/>
    <property type="project" value="TreeGrafter"/>
</dbReference>
<feature type="binding site" evidence="12">
    <location>
        <begin position="108"/>
        <end position="116"/>
    </location>
    <ligand>
        <name>5-phospho-alpha-D-ribose 1-diphosphate</name>
        <dbReference type="ChEBI" id="CHEBI:58017"/>
    </ligand>
</feature>
<dbReference type="PANTHER" id="PTHR43285:SF2">
    <property type="entry name" value="ANTHRANILATE PHOSPHORIBOSYLTRANSFERASE"/>
    <property type="match status" value="1"/>
</dbReference>
<keyword evidence="3 12" id="KW-0028">Amino-acid biosynthesis</keyword>
<dbReference type="FunFam" id="1.20.970.10:FF:000006">
    <property type="entry name" value="Anthranilate phosphoribosyltransferase"/>
    <property type="match status" value="1"/>
</dbReference>
<dbReference type="HAMAP" id="MF_00211">
    <property type="entry name" value="TrpD"/>
    <property type="match status" value="1"/>
</dbReference>
<dbReference type="FunFam" id="3.40.1030.10:FF:000002">
    <property type="entry name" value="Anthranilate phosphoribosyltransferase"/>
    <property type="match status" value="1"/>
</dbReference>
<comment type="similarity">
    <text evidence="11">In the C-terminal section; belongs to the anthranilate phosphoribosyltransferase family.</text>
</comment>
<organism evidence="15 16">
    <name type="scientific">Natronincola peptidivorans</name>
    <dbReference type="NCBI Taxonomy" id="426128"/>
    <lineage>
        <taxon>Bacteria</taxon>
        <taxon>Bacillati</taxon>
        <taxon>Bacillota</taxon>
        <taxon>Clostridia</taxon>
        <taxon>Peptostreptococcales</taxon>
        <taxon>Natronincolaceae</taxon>
        <taxon>Natronincola</taxon>
    </lineage>
</organism>
<dbReference type="GO" id="GO:0004048">
    <property type="term" value="F:anthranilate phosphoribosyltransferase activity"/>
    <property type="evidence" value="ECO:0007669"/>
    <property type="project" value="UniProtKB-UniRule"/>
</dbReference>
<dbReference type="GO" id="GO:0000287">
    <property type="term" value="F:magnesium ion binding"/>
    <property type="evidence" value="ECO:0007669"/>
    <property type="project" value="UniProtKB-UniRule"/>
</dbReference>
<feature type="binding site" evidence="12">
    <location>
        <position position="225"/>
    </location>
    <ligand>
        <name>Mg(2+)</name>
        <dbReference type="ChEBI" id="CHEBI:18420"/>
        <label>2</label>
    </ligand>
</feature>
<feature type="binding site" evidence="12">
    <location>
        <position position="166"/>
    </location>
    <ligand>
        <name>anthranilate</name>
        <dbReference type="ChEBI" id="CHEBI:16567"/>
        <label>2</label>
    </ligand>
</feature>
<comment type="catalytic activity">
    <reaction evidence="10 12">
        <text>N-(5-phospho-beta-D-ribosyl)anthranilate + diphosphate = 5-phospho-alpha-D-ribose 1-diphosphate + anthranilate</text>
        <dbReference type="Rhea" id="RHEA:11768"/>
        <dbReference type="ChEBI" id="CHEBI:16567"/>
        <dbReference type="ChEBI" id="CHEBI:18277"/>
        <dbReference type="ChEBI" id="CHEBI:33019"/>
        <dbReference type="ChEBI" id="CHEBI:58017"/>
        <dbReference type="EC" id="2.4.2.18"/>
    </reaction>
</comment>
<feature type="domain" description="Glycosyl transferase family 3" evidence="13">
    <location>
        <begin position="75"/>
        <end position="324"/>
    </location>
</feature>
<dbReference type="InterPro" id="IPR036320">
    <property type="entry name" value="Glycosyl_Trfase_fam3_N_dom_sf"/>
</dbReference>
<comment type="subunit">
    <text evidence="2 12">Homodimer.</text>
</comment>
<dbReference type="Proteomes" id="UP000199568">
    <property type="component" value="Unassembled WGS sequence"/>
</dbReference>
<keyword evidence="9 12" id="KW-0057">Aromatic amino acid biosynthesis</keyword>
<dbReference type="Pfam" id="PF00591">
    <property type="entry name" value="Glycos_transf_3"/>
    <property type="match status" value="1"/>
</dbReference>